<keyword evidence="1" id="KW-0812">Transmembrane</keyword>
<feature type="transmembrane region" description="Helical" evidence="1">
    <location>
        <begin position="239"/>
        <end position="257"/>
    </location>
</feature>
<gene>
    <name evidence="2" type="ORF">LGLO00237_LOCUS27966</name>
</gene>
<proteinExistence type="predicted"/>
<dbReference type="AlphaFoldDB" id="A0A6U2YWR7"/>
<feature type="transmembrane region" description="Helical" evidence="1">
    <location>
        <begin position="181"/>
        <end position="201"/>
    </location>
</feature>
<protein>
    <submittedName>
        <fullName evidence="2">Uncharacterized protein</fullName>
    </submittedName>
</protein>
<evidence type="ECO:0000256" key="1">
    <source>
        <dbReference type="SAM" id="Phobius"/>
    </source>
</evidence>
<feature type="transmembrane region" description="Helical" evidence="1">
    <location>
        <begin position="101"/>
        <end position="121"/>
    </location>
</feature>
<feature type="transmembrane region" description="Helical" evidence="1">
    <location>
        <begin position="269"/>
        <end position="286"/>
    </location>
</feature>
<dbReference type="EMBL" id="HBIV01039408">
    <property type="protein sequence ID" value="CAE0676188.1"/>
    <property type="molecule type" value="Transcribed_RNA"/>
</dbReference>
<feature type="transmembrane region" description="Helical" evidence="1">
    <location>
        <begin position="141"/>
        <end position="161"/>
    </location>
</feature>
<feature type="transmembrane region" description="Helical" evidence="1">
    <location>
        <begin position="41"/>
        <end position="62"/>
    </location>
</feature>
<name>A0A6U2YWR7_9EUKA</name>
<organism evidence="2">
    <name type="scientific">Lotharella globosa</name>
    <dbReference type="NCBI Taxonomy" id="91324"/>
    <lineage>
        <taxon>Eukaryota</taxon>
        <taxon>Sar</taxon>
        <taxon>Rhizaria</taxon>
        <taxon>Cercozoa</taxon>
        <taxon>Chlorarachniophyceae</taxon>
        <taxon>Lotharella</taxon>
    </lineage>
</organism>
<evidence type="ECO:0000313" key="2">
    <source>
        <dbReference type="EMBL" id="CAE0676188.1"/>
    </source>
</evidence>
<sequence length="326" mass="36588">MGSIDKDYRQVLYTDDWEEEEKTQILTWRDSVLESDFAESVPVVMCGLASITMAVTFALFYATGMTTEKVCEIAKLGHCGKIDDWQFIPTISFTFVDWPGYGVSLFGMLTSAVLLWVSSELEYHILETQMRRLNVRPNQRITGWCCCCCTLSCAVGFARLVGHVICISFAVCMICQLRFNVYVHAMAAVILFVGGLIMILAHQQIQCTLLDTATTRQDDQEISQNWAADAASAMRFKRYALLFYVACGLAYGIALQFRRTEVEPYSAATEYAVVISLAVGVASYAMDIRMHKKYFSSGSSRLAIVDDYRGSHDRLASDMTGWTMED</sequence>
<accession>A0A6U2YWR7</accession>
<keyword evidence="1" id="KW-0472">Membrane</keyword>
<reference evidence="2" key="1">
    <citation type="submission" date="2021-01" db="EMBL/GenBank/DDBJ databases">
        <authorList>
            <person name="Corre E."/>
            <person name="Pelletier E."/>
            <person name="Niang G."/>
            <person name="Scheremetjew M."/>
            <person name="Finn R."/>
            <person name="Kale V."/>
            <person name="Holt S."/>
            <person name="Cochrane G."/>
            <person name="Meng A."/>
            <person name="Brown T."/>
            <person name="Cohen L."/>
        </authorList>
    </citation>
    <scope>NUCLEOTIDE SEQUENCE</scope>
    <source>
        <strain evidence="2">CCCM811</strain>
    </source>
</reference>
<keyword evidence="1" id="KW-1133">Transmembrane helix</keyword>